<dbReference type="GeneID" id="70135749"/>
<dbReference type="EMBL" id="JAGPXC010000002">
    <property type="protein sequence ID" value="KAH6657729.1"/>
    <property type="molecule type" value="Genomic_DNA"/>
</dbReference>
<evidence type="ECO:0000313" key="2">
    <source>
        <dbReference type="Proteomes" id="UP000758603"/>
    </source>
</evidence>
<reference evidence="1" key="1">
    <citation type="journal article" date="2021" name="Nat. Commun.">
        <title>Genetic determinants of endophytism in the Arabidopsis root mycobiome.</title>
        <authorList>
            <person name="Mesny F."/>
            <person name="Miyauchi S."/>
            <person name="Thiergart T."/>
            <person name="Pickel B."/>
            <person name="Atanasova L."/>
            <person name="Karlsson M."/>
            <person name="Huettel B."/>
            <person name="Barry K.W."/>
            <person name="Haridas S."/>
            <person name="Chen C."/>
            <person name="Bauer D."/>
            <person name="Andreopoulos W."/>
            <person name="Pangilinan J."/>
            <person name="LaButti K."/>
            <person name="Riley R."/>
            <person name="Lipzen A."/>
            <person name="Clum A."/>
            <person name="Drula E."/>
            <person name="Henrissat B."/>
            <person name="Kohler A."/>
            <person name="Grigoriev I.V."/>
            <person name="Martin F.M."/>
            <person name="Hacquard S."/>
        </authorList>
    </citation>
    <scope>NUCLEOTIDE SEQUENCE</scope>
    <source>
        <strain evidence="1">MPI-SDFR-AT-0073</strain>
    </source>
</reference>
<gene>
    <name evidence="1" type="ORF">BKA67DRAFT_655975</name>
</gene>
<keyword evidence="2" id="KW-1185">Reference proteome</keyword>
<protein>
    <recommendedName>
        <fullName evidence="3">F-box domain-containing protein</fullName>
    </recommendedName>
</protein>
<dbReference type="OrthoDB" id="5372935at2759"/>
<dbReference type="PANTHER" id="PTHR42085:SF2">
    <property type="entry name" value="F-BOX DOMAIN-CONTAINING PROTEIN"/>
    <property type="match status" value="1"/>
</dbReference>
<organism evidence="1 2">
    <name type="scientific">Truncatella angustata</name>
    <dbReference type="NCBI Taxonomy" id="152316"/>
    <lineage>
        <taxon>Eukaryota</taxon>
        <taxon>Fungi</taxon>
        <taxon>Dikarya</taxon>
        <taxon>Ascomycota</taxon>
        <taxon>Pezizomycotina</taxon>
        <taxon>Sordariomycetes</taxon>
        <taxon>Xylariomycetidae</taxon>
        <taxon>Amphisphaeriales</taxon>
        <taxon>Sporocadaceae</taxon>
        <taxon>Truncatella</taxon>
    </lineage>
</organism>
<name>A0A9P8UT57_9PEZI</name>
<evidence type="ECO:0000313" key="1">
    <source>
        <dbReference type="EMBL" id="KAH6657729.1"/>
    </source>
</evidence>
<dbReference type="RefSeq" id="XP_045961963.1">
    <property type="nucleotide sequence ID" value="XM_046106858.1"/>
</dbReference>
<comment type="caution">
    <text evidence="1">The sequence shown here is derived from an EMBL/GenBank/DDBJ whole genome shotgun (WGS) entry which is preliminary data.</text>
</comment>
<dbReference type="Proteomes" id="UP000758603">
    <property type="component" value="Unassembled WGS sequence"/>
</dbReference>
<dbReference type="AlphaFoldDB" id="A0A9P8UT57"/>
<dbReference type="InterPro" id="IPR038883">
    <property type="entry name" value="AN11006-like"/>
</dbReference>
<sequence length="279" mass="31366">MDSTLATAKGASLPSANPTIQESIFFSLPTELRIQILDLALDPPEEGVPLGQPGSCPSNDVLSIFLVSKQIYADAVPIYYRNVCIDLNSRSSAEKDARRFLERATIPRQHIRSVTVCLRMVDCSSCQAVSGLGLERFVELRRLTMLIGPDYPYPPYGCAVHPPTRPRHHFKSWLDSGEQVTGPVCLKEKNFQGLLQSLRRPEFGEVSVKVHRFHLEFLCQFHGPDRARECRGEWRGQQDWVPLDCEAMVRALSKAQVDDSVAPERSCVRYRQSDLAVVI</sequence>
<proteinExistence type="predicted"/>
<dbReference type="PANTHER" id="PTHR42085">
    <property type="entry name" value="F-BOX DOMAIN-CONTAINING PROTEIN"/>
    <property type="match status" value="1"/>
</dbReference>
<evidence type="ECO:0008006" key="3">
    <source>
        <dbReference type="Google" id="ProtNLM"/>
    </source>
</evidence>
<accession>A0A9P8UT57</accession>